<dbReference type="InterPro" id="IPR012338">
    <property type="entry name" value="Beta-lactam/transpept-like"/>
</dbReference>
<evidence type="ECO:0000313" key="2">
    <source>
        <dbReference type="EMBL" id="MFD1519332.1"/>
    </source>
</evidence>
<reference evidence="3" key="1">
    <citation type="journal article" date="2019" name="Int. J. Syst. Evol. Microbiol.">
        <title>The Global Catalogue of Microorganisms (GCM) 10K type strain sequencing project: providing services to taxonomists for standard genome sequencing and annotation.</title>
        <authorList>
            <consortium name="The Broad Institute Genomics Platform"/>
            <consortium name="The Broad Institute Genome Sequencing Center for Infectious Disease"/>
            <person name="Wu L."/>
            <person name="Ma J."/>
        </authorList>
    </citation>
    <scope>NUCLEOTIDE SEQUENCE [LARGE SCALE GENOMIC DNA]</scope>
    <source>
        <strain evidence="3">CCM 7043</strain>
    </source>
</reference>
<dbReference type="Proteomes" id="UP001597114">
    <property type="component" value="Unassembled WGS sequence"/>
</dbReference>
<accession>A0ABW4EXR4</accession>
<organism evidence="2 3">
    <name type="scientific">Pseudonocardia yunnanensis</name>
    <dbReference type="NCBI Taxonomy" id="58107"/>
    <lineage>
        <taxon>Bacteria</taxon>
        <taxon>Bacillati</taxon>
        <taxon>Actinomycetota</taxon>
        <taxon>Actinomycetes</taxon>
        <taxon>Pseudonocardiales</taxon>
        <taxon>Pseudonocardiaceae</taxon>
        <taxon>Pseudonocardia</taxon>
    </lineage>
</organism>
<dbReference type="Gene3D" id="3.40.710.10">
    <property type="entry name" value="DD-peptidase/beta-lactamase superfamily"/>
    <property type="match status" value="1"/>
</dbReference>
<dbReference type="EMBL" id="JBHUCO010000017">
    <property type="protein sequence ID" value="MFD1519332.1"/>
    <property type="molecule type" value="Genomic_DNA"/>
</dbReference>
<dbReference type="PANTHER" id="PTHR46825:SF7">
    <property type="entry name" value="D-ALANYL-D-ALANINE CARBOXYPEPTIDASE"/>
    <property type="match status" value="1"/>
</dbReference>
<comment type="caution">
    <text evidence="2">The sequence shown here is derived from an EMBL/GenBank/DDBJ whole genome shotgun (WGS) entry which is preliminary data.</text>
</comment>
<dbReference type="EC" id="3.-.-.-" evidence="2"/>
<proteinExistence type="predicted"/>
<gene>
    <name evidence="2" type="ORF">ACFSJD_17705</name>
</gene>
<dbReference type="PANTHER" id="PTHR46825">
    <property type="entry name" value="D-ALANYL-D-ALANINE-CARBOXYPEPTIDASE/ENDOPEPTIDASE AMPH"/>
    <property type="match status" value="1"/>
</dbReference>
<keyword evidence="2" id="KW-0378">Hydrolase</keyword>
<feature type="domain" description="Beta-lactamase-related" evidence="1">
    <location>
        <begin position="89"/>
        <end position="441"/>
    </location>
</feature>
<dbReference type="GO" id="GO:0016787">
    <property type="term" value="F:hydrolase activity"/>
    <property type="evidence" value="ECO:0007669"/>
    <property type="project" value="UniProtKB-KW"/>
</dbReference>
<dbReference type="Pfam" id="PF00144">
    <property type="entry name" value="Beta-lactamase"/>
    <property type="match status" value="1"/>
</dbReference>
<keyword evidence="3" id="KW-1185">Reference proteome</keyword>
<dbReference type="RefSeq" id="WP_344728633.1">
    <property type="nucleotide sequence ID" value="NZ_BAAAUS010000052.1"/>
</dbReference>
<evidence type="ECO:0000259" key="1">
    <source>
        <dbReference type="Pfam" id="PF00144"/>
    </source>
</evidence>
<dbReference type="SUPFAM" id="SSF56601">
    <property type="entry name" value="beta-lactamase/transpeptidase-like"/>
    <property type="match status" value="1"/>
</dbReference>
<name>A0ABW4EXR4_9PSEU</name>
<dbReference type="InterPro" id="IPR050491">
    <property type="entry name" value="AmpC-like"/>
</dbReference>
<dbReference type="InterPro" id="IPR001466">
    <property type="entry name" value="Beta-lactam-related"/>
</dbReference>
<evidence type="ECO:0000313" key="3">
    <source>
        <dbReference type="Proteomes" id="UP001597114"/>
    </source>
</evidence>
<protein>
    <submittedName>
        <fullName evidence="2">Serine hydrolase domain-containing protein</fullName>
        <ecNumber evidence="2">3.-.-.-</ecNumber>
    </submittedName>
</protein>
<sequence length="463" mass="49769">MADFSIPDRPKIRDFSVHRQENEMQRGVGRPQRRRRLGQVMRLAVCVVLLSAAGCATNLPPESTGSAPTATAPAGPSALKTIDPAALQATVDATVKELLIPGAVVVLRTPQGDFTTVSGTTLLGAESPPSADTYFRIASNTKTMTAAVIVLMAQEGKLQFTDPISRYVPDVPNGENITIAQLLTMRSGLYDYTSAPELSAALDTDPTKVWTPQEVLAIAFRHPPNFPPGTEYAYCNTNYALLGLVAEKIDGKPLAAIFQDRLFAPQGLQQIKLPPSDSNSIPDPYSHGYMYGGSAFALMDIPYPPDMQAAARAGTLQPTDYTNQNPSYASAAGGAVATADDLATWIRALVEGRVFNADYQRQWLDSLQPEDPTTPNGQQYGYGITQQRFAPNASMYYHGGELPGFNSFIGYDPANKVTLVIWTNLTVSLDGEHTANALLLKVLDQVYPGIPPAPPAAPTPTTR</sequence>